<evidence type="ECO:0000313" key="9">
    <source>
        <dbReference type="Proteomes" id="UP001227230"/>
    </source>
</evidence>
<evidence type="ECO:0000256" key="1">
    <source>
        <dbReference type="ARBA" id="ARBA00012944"/>
    </source>
</evidence>
<dbReference type="EC" id="7.1.1.2" evidence="1"/>
<dbReference type="EMBL" id="CP126657">
    <property type="protein sequence ID" value="WJZ97160.1"/>
    <property type="molecule type" value="Genomic_DNA"/>
</dbReference>
<name>A0ABY9CSS8_VITVI</name>
<dbReference type="Proteomes" id="UP001227230">
    <property type="component" value="Chromosome 10"/>
</dbReference>
<protein>
    <recommendedName>
        <fullName evidence="2">NADH-ubiquinone oxidoreductase chain 4</fullName>
        <ecNumber evidence="1">7.1.1.2</ecNumber>
    </recommendedName>
    <alternativeName>
        <fullName evidence="6">NADH dehydrogenase subunit 4</fullName>
    </alternativeName>
</protein>
<evidence type="ECO:0000256" key="3">
    <source>
        <dbReference type="ARBA" id="ARBA00022967"/>
    </source>
</evidence>
<proteinExistence type="predicted"/>
<dbReference type="PANTHER" id="PTHR43507">
    <property type="entry name" value="NADH-UBIQUINONE OXIDOREDUCTASE CHAIN 4"/>
    <property type="match status" value="1"/>
</dbReference>
<evidence type="ECO:0000313" key="8">
    <source>
        <dbReference type="EMBL" id="WJZ97160.1"/>
    </source>
</evidence>
<dbReference type="InterPro" id="IPR001750">
    <property type="entry name" value="ND/Mrp_TM"/>
</dbReference>
<accession>A0ABY9CSS8</accession>
<sequence>MDSSSSQFGGCGHTCANSGNGYKGEIERKLHPTRDGRTTDSQISLTTEFSERRQIFLWIASFASFAVKVPMVPVHIWLPEAHVKAPTAESVILAGIPLKLGTHGFLRFSIPMFPKATLRSTPFIYTPRAIAIIYTSSTTSRQIDLKKIIAYSPVAHMNLVTIEAESKRKLTRKLEEPFSARESREGEKRLVVEAVASGTKPSLKDRLGAVRHSGLEGGKQMKGGITGRLQEAKLRRLDKSLIECKLLSEDFELSLIREGGREVKLSELYKADHYISRWRRKLFELPFIRFTGAAQHIAGSQRARTTCLTLRSEGP</sequence>
<evidence type="ECO:0000256" key="2">
    <source>
        <dbReference type="ARBA" id="ARBA00021006"/>
    </source>
</evidence>
<dbReference type="PANTHER" id="PTHR43507:SF1">
    <property type="entry name" value="NADH-UBIQUINONE OXIDOREDUCTASE CHAIN 4"/>
    <property type="match status" value="1"/>
</dbReference>
<keyword evidence="9" id="KW-1185">Reference proteome</keyword>
<dbReference type="InterPro" id="IPR003918">
    <property type="entry name" value="NADH_UbQ_OxRdtase"/>
</dbReference>
<reference evidence="8 9" key="1">
    <citation type="journal article" date="2023" name="Hortic Res">
        <title>The complete reference genome for grapevine (Vitis vinifera L.) genetics and breeding.</title>
        <authorList>
            <person name="Shi X."/>
            <person name="Cao S."/>
            <person name="Wang X."/>
            <person name="Huang S."/>
            <person name="Wang Y."/>
            <person name="Liu Z."/>
            <person name="Liu W."/>
            <person name="Leng X."/>
            <person name="Peng Y."/>
            <person name="Wang N."/>
            <person name="Wang Y."/>
            <person name="Ma Z."/>
            <person name="Xu X."/>
            <person name="Zhang F."/>
            <person name="Xue H."/>
            <person name="Zhong H."/>
            <person name="Wang Y."/>
            <person name="Zhang K."/>
            <person name="Velt A."/>
            <person name="Avia K."/>
            <person name="Holtgrawe D."/>
            <person name="Grimplet J."/>
            <person name="Matus J.T."/>
            <person name="Ware D."/>
            <person name="Wu X."/>
            <person name="Wang H."/>
            <person name="Liu C."/>
            <person name="Fang Y."/>
            <person name="Rustenholz C."/>
            <person name="Cheng Z."/>
            <person name="Xiao H."/>
            <person name="Zhou Y."/>
        </authorList>
    </citation>
    <scope>NUCLEOTIDE SEQUENCE [LARGE SCALE GENOMIC DNA]</scope>
    <source>
        <strain evidence="9">cv. Pinot noir / PN40024</strain>
        <tissue evidence="8">Leaf</tissue>
    </source>
</reference>
<organism evidence="8 9">
    <name type="scientific">Vitis vinifera</name>
    <name type="common">Grape</name>
    <dbReference type="NCBI Taxonomy" id="29760"/>
    <lineage>
        <taxon>Eukaryota</taxon>
        <taxon>Viridiplantae</taxon>
        <taxon>Streptophyta</taxon>
        <taxon>Embryophyta</taxon>
        <taxon>Tracheophyta</taxon>
        <taxon>Spermatophyta</taxon>
        <taxon>Magnoliopsida</taxon>
        <taxon>eudicotyledons</taxon>
        <taxon>Gunneridae</taxon>
        <taxon>Pentapetalae</taxon>
        <taxon>rosids</taxon>
        <taxon>Vitales</taxon>
        <taxon>Vitaceae</taxon>
        <taxon>Viteae</taxon>
        <taxon>Vitis</taxon>
    </lineage>
</organism>
<feature type="domain" description="NADH:quinone oxidoreductase/Mrp antiporter transmembrane" evidence="7">
    <location>
        <begin position="47"/>
        <end position="163"/>
    </location>
</feature>
<evidence type="ECO:0000259" key="7">
    <source>
        <dbReference type="Pfam" id="PF00361"/>
    </source>
</evidence>
<keyword evidence="5" id="KW-0830">Ubiquinone</keyword>
<dbReference type="Pfam" id="PF00361">
    <property type="entry name" value="Proton_antipo_M"/>
    <property type="match status" value="1"/>
</dbReference>
<evidence type="ECO:0000256" key="4">
    <source>
        <dbReference type="ARBA" id="ARBA00023027"/>
    </source>
</evidence>
<keyword evidence="3" id="KW-1278">Translocase</keyword>
<keyword evidence="4" id="KW-0520">NAD</keyword>
<evidence type="ECO:0000256" key="6">
    <source>
        <dbReference type="ARBA" id="ARBA00031025"/>
    </source>
</evidence>
<evidence type="ECO:0000256" key="5">
    <source>
        <dbReference type="ARBA" id="ARBA00023075"/>
    </source>
</evidence>
<gene>
    <name evidence="8" type="ORF">VitviT2T_015788</name>
</gene>